<dbReference type="NCBIfam" id="TIGR00260">
    <property type="entry name" value="thrC"/>
    <property type="match status" value="1"/>
</dbReference>
<dbReference type="InterPro" id="IPR004450">
    <property type="entry name" value="Thr_synthase-like"/>
</dbReference>
<dbReference type="InterPro" id="IPR050147">
    <property type="entry name" value="Ser/Thr_Dehydratase"/>
</dbReference>
<evidence type="ECO:0000256" key="5">
    <source>
        <dbReference type="NCBIfam" id="TIGR00260"/>
    </source>
</evidence>
<proteinExistence type="inferred from homology"/>
<evidence type="ECO:0000256" key="2">
    <source>
        <dbReference type="ARBA" id="ARBA00005517"/>
    </source>
</evidence>
<dbReference type="GO" id="GO:0006565">
    <property type="term" value="P:L-serine catabolic process"/>
    <property type="evidence" value="ECO:0007669"/>
    <property type="project" value="TreeGrafter"/>
</dbReference>
<evidence type="ECO:0000256" key="6">
    <source>
        <dbReference type="PIRSR" id="PIRSR604450-51"/>
    </source>
</evidence>
<evidence type="ECO:0000313" key="9">
    <source>
        <dbReference type="Proteomes" id="UP000886752"/>
    </source>
</evidence>
<dbReference type="GO" id="GO:0003941">
    <property type="term" value="F:L-serine ammonia-lyase activity"/>
    <property type="evidence" value="ECO:0007669"/>
    <property type="project" value="TreeGrafter"/>
</dbReference>
<name>A0A9D1TNN7_9BACT</name>
<dbReference type="Pfam" id="PF00291">
    <property type="entry name" value="PALP"/>
    <property type="match status" value="1"/>
</dbReference>
<comment type="similarity">
    <text evidence="2">Belongs to the threonine synthase family.</text>
</comment>
<dbReference type="PANTHER" id="PTHR48078:SF6">
    <property type="entry name" value="L-THREONINE DEHYDRATASE CATABOLIC TDCB"/>
    <property type="match status" value="1"/>
</dbReference>
<dbReference type="GO" id="GO:0006567">
    <property type="term" value="P:L-threonine catabolic process"/>
    <property type="evidence" value="ECO:0007669"/>
    <property type="project" value="TreeGrafter"/>
</dbReference>
<keyword evidence="3 6" id="KW-0663">Pyridoxal phosphate</keyword>
<evidence type="ECO:0000313" key="8">
    <source>
        <dbReference type="EMBL" id="HIV99869.1"/>
    </source>
</evidence>
<comment type="cofactor">
    <cofactor evidence="1 6">
        <name>pyridoxal 5'-phosphate</name>
        <dbReference type="ChEBI" id="CHEBI:597326"/>
    </cofactor>
</comment>
<feature type="modified residue" description="N6-(pyridoxal phosphate)lysine" evidence="6">
    <location>
        <position position="114"/>
    </location>
</feature>
<dbReference type="GO" id="GO:0004794">
    <property type="term" value="F:threonine deaminase activity"/>
    <property type="evidence" value="ECO:0007669"/>
    <property type="project" value="TreeGrafter"/>
</dbReference>
<dbReference type="EMBL" id="DXHV01000018">
    <property type="protein sequence ID" value="HIV99869.1"/>
    <property type="molecule type" value="Genomic_DNA"/>
</dbReference>
<dbReference type="Proteomes" id="UP000886752">
    <property type="component" value="Unassembled WGS sequence"/>
</dbReference>
<gene>
    <name evidence="8" type="primary">thrC</name>
    <name evidence="8" type="ORF">H9894_01570</name>
</gene>
<dbReference type="GO" id="GO:0009088">
    <property type="term" value="P:threonine biosynthetic process"/>
    <property type="evidence" value="ECO:0007669"/>
    <property type="project" value="UniProtKB-UniRule"/>
</dbReference>
<dbReference type="InterPro" id="IPR036052">
    <property type="entry name" value="TrpB-like_PALP_sf"/>
</dbReference>
<evidence type="ECO:0000259" key="7">
    <source>
        <dbReference type="Pfam" id="PF00291"/>
    </source>
</evidence>
<dbReference type="PANTHER" id="PTHR48078">
    <property type="entry name" value="THREONINE DEHYDRATASE, MITOCHONDRIAL-RELATED"/>
    <property type="match status" value="1"/>
</dbReference>
<sequence>MQARQIGLQCRSCGRLEEHNLNALACEQCGGPLRVLFDADDLKKVLSGPRLMADAWTLMEQWHAILPVTDQSLIARVSLGERETPLLPSNRCGAELGIQKLYFKIEEGPTLSLKDRGTALCVLKALEAGCSTVCVASSGNNAASVSAYGSRAGLRAVVFVQKQVSEAKIFKSLLHGGRVVRLDGDMAAASAVCNEMVRRHNWFQCGGPNPYRIAGKRTFAYGLVQQLGCAPDTVLIPCGGGAGMVAAYDAFRELLEAGVIDHMPRLVGVQLTACDPTAQAFHAGRDEVVPVKKSPSLSDAIMNNNPYWGRVCVEAARATKGTMISVTDEEFVQAIRRLGSREGLFAEPAGAVTTAALKKLLDVPGFADPGITVCNITGHGLNAPHIAADSRNIPPVTEASADAVEAFLASGE</sequence>
<dbReference type="SUPFAM" id="SSF53686">
    <property type="entry name" value="Tryptophan synthase beta subunit-like PLP-dependent enzymes"/>
    <property type="match status" value="1"/>
</dbReference>
<evidence type="ECO:0000256" key="4">
    <source>
        <dbReference type="ARBA" id="ARBA00023239"/>
    </source>
</evidence>
<dbReference type="EC" id="4.2.3.1" evidence="5"/>
<reference evidence="8" key="2">
    <citation type="submission" date="2021-04" db="EMBL/GenBank/DDBJ databases">
        <authorList>
            <person name="Gilroy R."/>
        </authorList>
    </citation>
    <scope>NUCLEOTIDE SEQUENCE</scope>
    <source>
        <strain evidence="8">ChiHecec2B26-446</strain>
    </source>
</reference>
<reference evidence="8" key="1">
    <citation type="journal article" date="2021" name="PeerJ">
        <title>Extensive microbial diversity within the chicken gut microbiome revealed by metagenomics and culture.</title>
        <authorList>
            <person name="Gilroy R."/>
            <person name="Ravi A."/>
            <person name="Getino M."/>
            <person name="Pursley I."/>
            <person name="Horton D.L."/>
            <person name="Alikhan N.F."/>
            <person name="Baker D."/>
            <person name="Gharbi K."/>
            <person name="Hall N."/>
            <person name="Watson M."/>
            <person name="Adriaenssens E.M."/>
            <person name="Foster-Nyarko E."/>
            <person name="Jarju S."/>
            <person name="Secka A."/>
            <person name="Antonio M."/>
            <person name="Oren A."/>
            <person name="Chaudhuri R.R."/>
            <person name="La Ragione R."/>
            <person name="Hildebrand F."/>
            <person name="Pallen M.J."/>
        </authorList>
    </citation>
    <scope>NUCLEOTIDE SEQUENCE</scope>
    <source>
        <strain evidence="8">ChiHecec2B26-446</strain>
    </source>
</reference>
<feature type="domain" description="Tryptophan synthase beta chain-like PALP" evidence="7">
    <location>
        <begin position="77"/>
        <end position="378"/>
    </location>
</feature>
<protein>
    <recommendedName>
        <fullName evidence="5">Threonine synthase</fullName>
        <ecNumber evidence="5">4.2.3.1</ecNumber>
    </recommendedName>
</protein>
<dbReference type="GO" id="GO:0009097">
    <property type="term" value="P:isoleucine biosynthetic process"/>
    <property type="evidence" value="ECO:0007669"/>
    <property type="project" value="TreeGrafter"/>
</dbReference>
<organism evidence="8 9">
    <name type="scientific">Candidatus Desulfovibrio intestinipullorum</name>
    <dbReference type="NCBI Taxonomy" id="2838536"/>
    <lineage>
        <taxon>Bacteria</taxon>
        <taxon>Pseudomonadati</taxon>
        <taxon>Thermodesulfobacteriota</taxon>
        <taxon>Desulfovibrionia</taxon>
        <taxon>Desulfovibrionales</taxon>
        <taxon>Desulfovibrionaceae</taxon>
        <taxon>Desulfovibrio</taxon>
    </lineage>
</organism>
<comment type="caution">
    <text evidence="8">The sequence shown here is derived from an EMBL/GenBank/DDBJ whole genome shotgun (WGS) entry which is preliminary data.</text>
</comment>
<accession>A0A9D1TNN7</accession>
<dbReference type="AlphaFoldDB" id="A0A9D1TNN7"/>
<dbReference type="Gene3D" id="3.40.50.1100">
    <property type="match status" value="2"/>
</dbReference>
<keyword evidence="4 8" id="KW-0456">Lyase</keyword>
<evidence type="ECO:0000256" key="1">
    <source>
        <dbReference type="ARBA" id="ARBA00001933"/>
    </source>
</evidence>
<dbReference type="InterPro" id="IPR001926">
    <property type="entry name" value="TrpB-like_PALP"/>
</dbReference>
<evidence type="ECO:0000256" key="3">
    <source>
        <dbReference type="ARBA" id="ARBA00022898"/>
    </source>
</evidence>
<dbReference type="GO" id="GO:0004795">
    <property type="term" value="F:threonine synthase activity"/>
    <property type="evidence" value="ECO:0007669"/>
    <property type="project" value="UniProtKB-UniRule"/>
</dbReference>